<keyword evidence="3 6" id="KW-0812">Transmembrane</keyword>
<dbReference type="GO" id="GO:0016020">
    <property type="term" value="C:membrane"/>
    <property type="evidence" value="ECO:0007669"/>
    <property type="project" value="UniProtKB-SubCell"/>
</dbReference>
<comment type="subcellular location">
    <subcellularLocation>
        <location evidence="1">Membrane</location>
        <topology evidence="1">Multi-pass membrane protein</topology>
    </subcellularLocation>
</comment>
<dbReference type="InterPro" id="IPR000620">
    <property type="entry name" value="EamA_dom"/>
</dbReference>
<dbReference type="SUPFAM" id="SSF103481">
    <property type="entry name" value="Multidrug resistance efflux transporter EmrE"/>
    <property type="match status" value="2"/>
</dbReference>
<organism evidence="8 9">
    <name type="scientific">Oceanipulchritudo coccoides</name>
    <dbReference type="NCBI Taxonomy" id="2706888"/>
    <lineage>
        <taxon>Bacteria</taxon>
        <taxon>Pseudomonadati</taxon>
        <taxon>Verrucomicrobiota</taxon>
        <taxon>Opitutia</taxon>
        <taxon>Puniceicoccales</taxon>
        <taxon>Oceanipulchritudinaceae</taxon>
        <taxon>Oceanipulchritudo</taxon>
    </lineage>
</organism>
<sequence>MWYLLAVSILWGFSFGLVKSEFSDLSGATLACTRLLIALPCFIPFLKRPYLRWTQPNIRLIFTGAVQYGLMYVALFNAFTWLTGYEVALLTIFTPLYVVLAHAVVKRQLPPGWFWWTSILAVMGALWIFQPQAIPAKWPGILLMQLANLCFASGQIAWRQIRAKQPTARDTDGYALLYLGGVLAALPFALLQNPVHELAQLSGSQWGALLYLGAIASGLGFFLWNAGAARVNPATLAVFNNLKIPVAILISINLFREQANLASLLPGLAILLIALGWAEWASRRQATKSS</sequence>
<feature type="transmembrane region" description="Helical" evidence="6">
    <location>
        <begin position="112"/>
        <end position="129"/>
    </location>
</feature>
<dbReference type="InterPro" id="IPR037185">
    <property type="entry name" value="EmrE-like"/>
</dbReference>
<evidence type="ECO:0000313" key="9">
    <source>
        <dbReference type="Proteomes" id="UP000478417"/>
    </source>
</evidence>
<evidence type="ECO:0000256" key="4">
    <source>
        <dbReference type="ARBA" id="ARBA00022989"/>
    </source>
</evidence>
<evidence type="ECO:0000313" key="8">
    <source>
        <dbReference type="EMBL" id="NDV63286.1"/>
    </source>
</evidence>
<evidence type="ECO:0000256" key="1">
    <source>
        <dbReference type="ARBA" id="ARBA00004141"/>
    </source>
</evidence>
<name>A0A6B2M4K4_9BACT</name>
<comment type="caution">
    <text evidence="8">The sequence shown here is derived from an EMBL/GenBank/DDBJ whole genome shotgun (WGS) entry which is preliminary data.</text>
</comment>
<keyword evidence="5 6" id="KW-0472">Membrane</keyword>
<dbReference type="Pfam" id="PF00892">
    <property type="entry name" value="EamA"/>
    <property type="match status" value="2"/>
</dbReference>
<dbReference type="Proteomes" id="UP000478417">
    <property type="component" value="Unassembled WGS sequence"/>
</dbReference>
<feature type="domain" description="EamA" evidence="7">
    <location>
        <begin position="2"/>
        <end position="129"/>
    </location>
</feature>
<comment type="similarity">
    <text evidence="2">Belongs to the EamA transporter family.</text>
</comment>
<dbReference type="AlphaFoldDB" id="A0A6B2M4K4"/>
<evidence type="ECO:0000259" key="7">
    <source>
        <dbReference type="Pfam" id="PF00892"/>
    </source>
</evidence>
<dbReference type="EMBL" id="JAAGNX010000003">
    <property type="protein sequence ID" value="NDV63286.1"/>
    <property type="molecule type" value="Genomic_DNA"/>
</dbReference>
<feature type="domain" description="EamA" evidence="7">
    <location>
        <begin position="139"/>
        <end position="272"/>
    </location>
</feature>
<gene>
    <name evidence="8" type="ORF">G0Q06_12545</name>
</gene>
<feature type="transmembrane region" description="Helical" evidence="6">
    <location>
        <begin position="26"/>
        <end position="46"/>
    </location>
</feature>
<keyword evidence="4 6" id="KW-1133">Transmembrane helix</keyword>
<feature type="transmembrane region" description="Helical" evidence="6">
    <location>
        <begin position="173"/>
        <end position="191"/>
    </location>
</feature>
<accession>A0A6B2M4K4</accession>
<keyword evidence="9" id="KW-1185">Reference proteome</keyword>
<evidence type="ECO:0000256" key="5">
    <source>
        <dbReference type="ARBA" id="ARBA00023136"/>
    </source>
</evidence>
<reference evidence="8 9" key="1">
    <citation type="submission" date="2020-02" db="EMBL/GenBank/DDBJ databases">
        <title>Albibacoteraceae fam. nov., the first described family within the subdivision 4 Verrucomicrobia.</title>
        <authorList>
            <person name="Xi F."/>
        </authorList>
    </citation>
    <scope>NUCLEOTIDE SEQUENCE [LARGE SCALE GENOMIC DNA]</scope>
    <source>
        <strain evidence="8 9">CK1056</strain>
    </source>
</reference>
<evidence type="ECO:0000256" key="3">
    <source>
        <dbReference type="ARBA" id="ARBA00022692"/>
    </source>
</evidence>
<feature type="transmembrane region" description="Helical" evidence="6">
    <location>
        <begin position="236"/>
        <end position="255"/>
    </location>
</feature>
<dbReference type="RefSeq" id="WP_163966625.1">
    <property type="nucleotide sequence ID" value="NZ_JAAGNX010000003.1"/>
</dbReference>
<feature type="transmembrane region" description="Helical" evidence="6">
    <location>
        <begin position="141"/>
        <end position="161"/>
    </location>
</feature>
<protein>
    <submittedName>
        <fullName evidence="8">EamA family transporter</fullName>
    </submittedName>
</protein>
<feature type="transmembrane region" description="Helical" evidence="6">
    <location>
        <begin position="203"/>
        <end position="224"/>
    </location>
</feature>
<feature type="transmembrane region" description="Helical" evidence="6">
    <location>
        <begin position="87"/>
        <end position="105"/>
    </location>
</feature>
<feature type="transmembrane region" description="Helical" evidence="6">
    <location>
        <begin position="58"/>
        <end position="81"/>
    </location>
</feature>
<proteinExistence type="inferred from homology"/>
<dbReference type="PANTHER" id="PTHR32322:SF2">
    <property type="entry name" value="EAMA DOMAIN-CONTAINING PROTEIN"/>
    <property type="match status" value="1"/>
</dbReference>
<evidence type="ECO:0000256" key="6">
    <source>
        <dbReference type="SAM" id="Phobius"/>
    </source>
</evidence>
<dbReference type="PANTHER" id="PTHR32322">
    <property type="entry name" value="INNER MEMBRANE TRANSPORTER"/>
    <property type="match status" value="1"/>
</dbReference>
<dbReference type="InterPro" id="IPR050638">
    <property type="entry name" value="AA-Vitamin_Transporters"/>
</dbReference>
<evidence type="ECO:0000256" key="2">
    <source>
        <dbReference type="ARBA" id="ARBA00007362"/>
    </source>
</evidence>
<feature type="transmembrane region" description="Helical" evidence="6">
    <location>
        <begin position="261"/>
        <end position="280"/>
    </location>
</feature>